<proteinExistence type="predicted"/>
<name>A0ABR4C919_9HELO</name>
<comment type="caution">
    <text evidence="1">The sequence shown here is derived from an EMBL/GenBank/DDBJ whole genome shotgun (WGS) entry which is preliminary data.</text>
</comment>
<dbReference type="Proteomes" id="UP001595075">
    <property type="component" value="Unassembled WGS sequence"/>
</dbReference>
<reference evidence="1 2" key="1">
    <citation type="journal article" date="2024" name="Commun. Biol.">
        <title>Comparative genomic analysis of thermophilic fungi reveals convergent evolutionary adaptations and gene losses.</title>
        <authorList>
            <person name="Steindorff A.S."/>
            <person name="Aguilar-Pontes M.V."/>
            <person name="Robinson A.J."/>
            <person name="Andreopoulos B."/>
            <person name="LaButti K."/>
            <person name="Kuo A."/>
            <person name="Mondo S."/>
            <person name="Riley R."/>
            <person name="Otillar R."/>
            <person name="Haridas S."/>
            <person name="Lipzen A."/>
            <person name="Grimwood J."/>
            <person name="Schmutz J."/>
            <person name="Clum A."/>
            <person name="Reid I.D."/>
            <person name="Moisan M.C."/>
            <person name="Butler G."/>
            <person name="Nguyen T.T.M."/>
            <person name="Dewar K."/>
            <person name="Conant G."/>
            <person name="Drula E."/>
            <person name="Henrissat B."/>
            <person name="Hansel C."/>
            <person name="Singer S."/>
            <person name="Hutchinson M.I."/>
            <person name="de Vries R.P."/>
            <person name="Natvig D.O."/>
            <person name="Powell A.J."/>
            <person name="Tsang A."/>
            <person name="Grigoriev I.V."/>
        </authorList>
    </citation>
    <scope>NUCLEOTIDE SEQUENCE [LARGE SCALE GENOMIC DNA]</scope>
    <source>
        <strain evidence="1 2">CBS 494.80</strain>
    </source>
</reference>
<gene>
    <name evidence="1" type="ORF">VTL71DRAFT_2321</name>
</gene>
<dbReference type="EMBL" id="JAZHXI010000011">
    <property type="protein sequence ID" value="KAL2066250.1"/>
    <property type="molecule type" value="Genomic_DNA"/>
</dbReference>
<feature type="non-terminal residue" evidence="1">
    <location>
        <position position="79"/>
    </location>
</feature>
<organism evidence="1 2">
    <name type="scientific">Oculimacula yallundae</name>
    <dbReference type="NCBI Taxonomy" id="86028"/>
    <lineage>
        <taxon>Eukaryota</taxon>
        <taxon>Fungi</taxon>
        <taxon>Dikarya</taxon>
        <taxon>Ascomycota</taxon>
        <taxon>Pezizomycotina</taxon>
        <taxon>Leotiomycetes</taxon>
        <taxon>Helotiales</taxon>
        <taxon>Ploettnerulaceae</taxon>
        <taxon>Oculimacula</taxon>
    </lineage>
</organism>
<accession>A0ABR4C919</accession>
<keyword evidence="2" id="KW-1185">Reference proteome</keyword>
<sequence length="79" mass="8455">MTSTSAAAGLLSTSSGLVARAGVAELPRPGFDGLFYIHLNRNNYVNLVDDLSHHLSSIVVKFMTSEVLIYLCPVSILSC</sequence>
<evidence type="ECO:0000313" key="2">
    <source>
        <dbReference type="Proteomes" id="UP001595075"/>
    </source>
</evidence>
<protein>
    <submittedName>
        <fullName evidence="1">Uncharacterized protein</fullName>
    </submittedName>
</protein>
<evidence type="ECO:0000313" key="1">
    <source>
        <dbReference type="EMBL" id="KAL2066250.1"/>
    </source>
</evidence>